<comment type="caution">
    <text evidence="1">The sequence shown here is derived from an EMBL/GenBank/DDBJ whole genome shotgun (WGS) entry which is preliminary data.</text>
</comment>
<proteinExistence type="predicted"/>
<dbReference type="EMBL" id="BAEN01000058">
    <property type="protein sequence ID" value="GAC15523.1"/>
    <property type="molecule type" value="Genomic_DNA"/>
</dbReference>
<keyword evidence="2" id="KW-1185">Reference proteome</keyword>
<dbReference type="OrthoDB" id="9793805at2"/>
<dbReference type="Pfam" id="PF13528">
    <property type="entry name" value="Glyco_trans_1_3"/>
    <property type="match status" value="1"/>
</dbReference>
<protein>
    <submittedName>
        <fullName evidence="1">Glycosyl transferase</fullName>
    </submittedName>
</protein>
<keyword evidence="1" id="KW-0808">Transferase</keyword>
<sequence length="354" mass="40642">MKILYGVQGTGNGHIARARIMAKAFAKREDIEVDFIFSGRDPAKYFDMEVFGNYRTVSGLTFITENGEVNRWKTLKQANIREFIRDVKQLNVAKYDVLLNDFEPVTAWASKWKDLSSISISHQAAFKHNVPKQGEAWTDRLLMRMFAPCDINLGVHWYHFGFPIIPPFIEESFDKATLGEHVLVYLPFENIDAIKLLLKKFPNEKFLCYHPDIEQAYNTENTQWRPLSKSTFQQALFECAGVIANGGFELSSECLQLGKKILVKPLKNQYEQSSNRITLERMDRCYSMDSLDADVVASWLKSPSPEPINYPNSPDVLIDWLLEGDYIDTKSLCEQLWKITRFPESVRLSLASGT</sequence>
<dbReference type="Proteomes" id="UP000006334">
    <property type="component" value="Unassembled WGS sequence"/>
</dbReference>
<dbReference type="STRING" id="1127673.GLIP_2902"/>
<dbReference type="RefSeq" id="WP_008845328.1">
    <property type="nucleotide sequence ID" value="NZ_BAEN01000058.1"/>
</dbReference>
<gene>
    <name evidence="1" type="ORF">GLIP_2902</name>
</gene>
<reference evidence="1 2" key="1">
    <citation type="journal article" date="2017" name="Antonie Van Leeuwenhoek">
        <title>Rhizobium rhizosphaerae sp. nov., a novel species isolated from rice rhizosphere.</title>
        <authorList>
            <person name="Zhao J.J."/>
            <person name="Zhang J."/>
            <person name="Zhang R.J."/>
            <person name="Zhang C.W."/>
            <person name="Yin H.Q."/>
            <person name="Zhang X.X."/>
        </authorList>
    </citation>
    <scope>NUCLEOTIDE SEQUENCE [LARGE SCALE GENOMIC DNA]</scope>
    <source>
        <strain evidence="1 2">E3</strain>
    </source>
</reference>
<dbReference type="GO" id="GO:0016740">
    <property type="term" value="F:transferase activity"/>
    <property type="evidence" value="ECO:0007669"/>
    <property type="project" value="UniProtKB-KW"/>
</dbReference>
<name>K6YFW2_9ALTE</name>
<dbReference type="eggNOG" id="COG1819">
    <property type="taxonomic scope" value="Bacteria"/>
</dbReference>
<dbReference type="AlphaFoldDB" id="K6YFW2"/>
<dbReference type="NCBIfam" id="TIGR00661">
    <property type="entry name" value="MJ1255"/>
    <property type="match status" value="1"/>
</dbReference>
<accession>K6YFW2</accession>
<dbReference type="InterPro" id="IPR005262">
    <property type="entry name" value="MJ1255-like"/>
</dbReference>
<evidence type="ECO:0000313" key="2">
    <source>
        <dbReference type="Proteomes" id="UP000006334"/>
    </source>
</evidence>
<organism evidence="1 2">
    <name type="scientific">Aliiglaciecola lipolytica E3</name>
    <dbReference type="NCBI Taxonomy" id="1127673"/>
    <lineage>
        <taxon>Bacteria</taxon>
        <taxon>Pseudomonadati</taxon>
        <taxon>Pseudomonadota</taxon>
        <taxon>Gammaproteobacteria</taxon>
        <taxon>Alteromonadales</taxon>
        <taxon>Alteromonadaceae</taxon>
        <taxon>Aliiglaciecola</taxon>
    </lineage>
</organism>
<evidence type="ECO:0000313" key="1">
    <source>
        <dbReference type="EMBL" id="GAC15523.1"/>
    </source>
</evidence>